<sequence length="559" mass="63119">MNNAIKAASRKFVNSIDWKLLVFLLLFLNVKLIVKLAAVILAYVFRPGFSLGIKKTDRAIPLFYFLLIVIACFNFLLFKDFTNLHYDIVFITGIGFWLLCLLAVNQVRIAAMQNPPEKTHNTLLVFFITNCVASFIRLATIILDAGALNPYRYQGMYQKYFIGTGDLIRGITFDTSTTNAVICAAGVVYFLCRKQALMTLLCMATLLLTGSNFTNLALIAVMIYLFAFRSDRLQKSLMVICCMLLVVFMAKISPQNDTYATGIIKKLFSKNNYPGLSASNTSKQITAEPTDPEAEKKAFAKHYLDSISMLLAKLEAKSAQSPDEVAVGGTVPVFSERPEIPQPSIHSQPFQRKKDTLTEQRVLINYIQHSEPANNKVSAFPEKYPGKLISFIQTGNYFKLHPGKMLTGNGMGKFSSKLAFRATALNISGGYPSRFSYVNNDFRDNHLATFLNFFSKDAEMHSVVNTPNSVYNQLMGEYGLMGIAAFVFAYIFYWIGRFKKGGFGFPLLLLLCAIFFVDYWFEQLSIVVLFELMMFLDIKEEKTAQRTKAMTWKDQVLQY</sequence>
<feature type="transmembrane region" description="Helical" evidence="1">
    <location>
        <begin position="478"/>
        <end position="495"/>
    </location>
</feature>
<dbReference type="RefSeq" id="WP_369327778.1">
    <property type="nucleotide sequence ID" value="NZ_JAULBC010000001.1"/>
</dbReference>
<protein>
    <recommendedName>
        <fullName evidence="4">O-antigen ligase domain-containing protein</fullName>
    </recommendedName>
</protein>
<evidence type="ECO:0000313" key="2">
    <source>
        <dbReference type="EMBL" id="MEX6686381.1"/>
    </source>
</evidence>
<name>A0ABV3Z934_9BACT</name>
<feature type="transmembrane region" description="Helical" evidence="1">
    <location>
        <begin position="20"/>
        <end position="46"/>
    </location>
</feature>
<comment type="caution">
    <text evidence="2">The sequence shown here is derived from an EMBL/GenBank/DDBJ whole genome shotgun (WGS) entry which is preliminary data.</text>
</comment>
<accession>A0ABV3Z934</accession>
<feature type="transmembrane region" description="Helical" evidence="1">
    <location>
        <begin position="507"/>
        <end position="536"/>
    </location>
</feature>
<reference evidence="2 3" key="1">
    <citation type="submission" date="2023-07" db="EMBL/GenBank/DDBJ databases">
        <authorList>
            <person name="Lian W.-H."/>
        </authorList>
    </citation>
    <scope>NUCLEOTIDE SEQUENCE [LARGE SCALE GENOMIC DNA]</scope>
    <source>
        <strain evidence="2 3">SYSU DXS3180</strain>
    </source>
</reference>
<proteinExistence type="predicted"/>
<dbReference type="EMBL" id="JAULBC010000001">
    <property type="protein sequence ID" value="MEX6686381.1"/>
    <property type="molecule type" value="Genomic_DNA"/>
</dbReference>
<evidence type="ECO:0008006" key="4">
    <source>
        <dbReference type="Google" id="ProtNLM"/>
    </source>
</evidence>
<keyword evidence="1" id="KW-1133">Transmembrane helix</keyword>
<organism evidence="2 3">
    <name type="scientific">Danxiaibacter flavus</name>
    <dbReference type="NCBI Taxonomy" id="3049108"/>
    <lineage>
        <taxon>Bacteria</taxon>
        <taxon>Pseudomonadati</taxon>
        <taxon>Bacteroidota</taxon>
        <taxon>Chitinophagia</taxon>
        <taxon>Chitinophagales</taxon>
        <taxon>Chitinophagaceae</taxon>
        <taxon>Danxiaibacter</taxon>
    </lineage>
</organism>
<gene>
    <name evidence="2" type="ORF">QTN47_02690</name>
</gene>
<dbReference type="Proteomes" id="UP001560573">
    <property type="component" value="Unassembled WGS sequence"/>
</dbReference>
<evidence type="ECO:0000313" key="3">
    <source>
        <dbReference type="Proteomes" id="UP001560573"/>
    </source>
</evidence>
<evidence type="ECO:0000256" key="1">
    <source>
        <dbReference type="SAM" id="Phobius"/>
    </source>
</evidence>
<keyword evidence="1" id="KW-0812">Transmembrane</keyword>
<feature type="transmembrane region" description="Helical" evidence="1">
    <location>
        <begin position="204"/>
        <end position="227"/>
    </location>
</feature>
<feature type="transmembrane region" description="Helical" evidence="1">
    <location>
        <begin position="124"/>
        <end position="147"/>
    </location>
</feature>
<feature type="transmembrane region" description="Helical" evidence="1">
    <location>
        <begin position="58"/>
        <end position="78"/>
    </location>
</feature>
<feature type="transmembrane region" description="Helical" evidence="1">
    <location>
        <begin position="167"/>
        <end position="192"/>
    </location>
</feature>
<keyword evidence="3" id="KW-1185">Reference proteome</keyword>
<feature type="transmembrane region" description="Helical" evidence="1">
    <location>
        <begin position="84"/>
        <end position="104"/>
    </location>
</feature>
<keyword evidence="1" id="KW-0472">Membrane</keyword>